<dbReference type="EMBL" id="BMNE01000014">
    <property type="protein sequence ID" value="GGN99824.1"/>
    <property type="molecule type" value="Genomic_DNA"/>
</dbReference>
<accession>A0ABQ2L3K7</accession>
<dbReference type="SUPFAM" id="SSF51971">
    <property type="entry name" value="Nucleotide-binding domain"/>
    <property type="match status" value="1"/>
</dbReference>
<keyword evidence="3" id="KW-1185">Reference proteome</keyword>
<gene>
    <name evidence="2" type="ORF">GCM10011610_68150</name>
</gene>
<dbReference type="InterPro" id="IPR036188">
    <property type="entry name" value="FAD/NAD-bd_sf"/>
</dbReference>
<reference evidence="3" key="1">
    <citation type="journal article" date="2019" name="Int. J. Syst. Evol. Microbiol.">
        <title>The Global Catalogue of Microorganisms (GCM) 10K type strain sequencing project: providing services to taxonomists for standard genome sequencing and annotation.</title>
        <authorList>
            <consortium name="The Broad Institute Genomics Platform"/>
            <consortium name="The Broad Institute Genome Sequencing Center for Infectious Disease"/>
            <person name="Wu L."/>
            <person name="Ma J."/>
        </authorList>
    </citation>
    <scope>NUCLEOTIDE SEQUENCE [LARGE SCALE GENOMIC DNA]</scope>
    <source>
        <strain evidence="3">CGMCC 4.7329</strain>
    </source>
</reference>
<dbReference type="Gene3D" id="3.30.9.10">
    <property type="entry name" value="D-Amino Acid Oxidase, subunit A, domain 2"/>
    <property type="match status" value="1"/>
</dbReference>
<dbReference type="Gene3D" id="3.50.50.60">
    <property type="entry name" value="FAD/NAD(P)-binding domain"/>
    <property type="match status" value="1"/>
</dbReference>
<protein>
    <recommendedName>
        <fullName evidence="1">FAD dependent oxidoreductase domain-containing protein</fullName>
    </recommendedName>
</protein>
<evidence type="ECO:0000313" key="3">
    <source>
        <dbReference type="Proteomes" id="UP000658127"/>
    </source>
</evidence>
<sequence length="131" mass="13646">MVRGNTSPVAVIGSGVLGAAVADELVRRGHTVVILTAKRSRPPVTDSAFGWLSSHGSAAEQPLEARDHDARTRALGALRAVTTRPPLHGLITWSGAVSWASTEAAIPMSAEMKLLATDMDSHCTSGPPAKK</sequence>
<dbReference type="InterPro" id="IPR006076">
    <property type="entry name" value="FAD-dep_OxRdtase"/>
</dbReference>
<name>A0ABQ2L3K7_9NOCA</name>
<organism evidence="2 3">
    <name type="scientific">Nocardia rhizosphaerihabitans</name>
    <dbReference type="NCBI Taxonomy" id="1691570"/>
    <lineage>
        <taxon>Bacteria</taxon>
        <taxon>Bacillati</taxon>
        <taxon>Actinomycetota</taxon>
        <taxon>Actinomycetes</taxon>
        <taxon>Mycobacteriales</taxon>
        <taxon>Nocardiaceae</taxon>
        <taxon>Nocardia</taxon>
    </lineage>
</organism>
<proteinExistence type="predicted"/>
<evidence type="ECO:0000313" key="2">
    <source>
        <dbReference type="EMBL" id="GGN99824.1"/>
    </source>
</evidence>
<feature type="domain" description="FAD dependent oxidoreductase" evidence="1">
    <location>
        <begin position="9"/>
        <end position="76"/>
    </location>
</feature>
<dbReference type="Proteomes" id="UP000658127">
    <property type="component" value="Unassembled WGS sequence"/>
</dbReference>
<dbReference type="RefSeq" id="WP_189034631.1">
    <property type="nucleotide sequence ID" value="NZ_BMNE01000014.1"/>
</dbReference>
<evidence type="ECO:0000259" key="1">
    <source>
        <dbReference type="Pfam" id="PF01266"/>
    </source>
</evidence>
<comment type="caution">
    <text evidence="2">The sequence shown here is derived from an EMBL/GenBank/DDBJ whole genome shotgun (WGS) entry which is preliminary data.</text>
</comment>
<dbReference type="Pfam" id="PF01266">
    <property type="entry name" value="DAO"/>
    <property type="match status" value="1"/>
</dbReference>